<evidence type="ECO:0000313" key="3">
    <source>
        <dbReference type="Proteomes" id="UP000633278"/>
    </source>
</evidence>
<gene>
    <name evidence="2" type="ORF">GCM10011416_03170</name>
</gene>
<reference evidence="2" key="2">
    <citation type="submission" date="2020-09" db="EMBL/GenBank/DDBJ databases">
        <authorList>
            <person name="Sun Q."/>
            <person name="Zhou Y."/>
        </authorList>
    </citation>
    <scope>NUCLEOTIDE SEQUENCE</scope>
    <source>
        <strain evidence="2">CGMCC 1.15763</strain>
    </source>
</reference>
<dbReference type="AlphaFoldDB" id="A0A917MBK8"/>
<dbReference type="EMBL" id="BMJW01000001">
    <property type="protein sequence ID" value="GGG89970.1"/>
    <property type="molecule type" value="Genomic_DNA"/>
</dbReference>
<proteinExistence type="predicted"/>
<sequence length="62" mass="7115">MITFSAIRSAMSSPSIEQGPASKKKLPELMCLIDGINERFIEFIFLQKYKIYIVFELLSLTL</sequence>
<evidence type="ECO:0000313" key="2">
    <source>
        <dbReference type="EMBL" id="GGG89970.1"/>
    </source>
</evidence>
<reference evidence="2" key="1">
    <citation type="journal article" date="2014" name="Int. J. Syst. Evol. Microbiol.">
        <title>Complete genome sequence of Corynebacterium casei LMG S-19264T (=DSM 44701T), isolated from a smear-ripened cheese.</title>
        <authorList>
            <consortium name="US DOE Joint Genome Institute (JGI-PGF)"/>
            <person name="Walter F."/>
            <person name="Albersmeier A."/>
            <person name="Kalinowski J."/>
            <person name="Ruckert C."/>
        </authorList>
    </citation>
    <scope>NUCLEOTIDE SEQUENCE</scope>
    <source>
        <strain evidence="2">CGMCC 1.15763</strain>
    </source>
</reference>
<accession>A0A917MBK8</accession>
<organism evidence="2 3">
    <name type="scientific">Polaribacter pacificus</name>
    <dbReference type="NCBI Taxonomy" id="1775173"/>
    <lineage>
        <taxon>Bacteria</taxon>
        <taxon>Pseudomonadati</taxon>
        <taxon>Bacteroidota</taxon>
        <taxon>Flavobacteriia</taxon>
        <taxon>Flavobacteriales</taxon>
        <taxon>Flavobacteriaceae</taxon>
    </lineage>
</organism>
<evidence type="ECO:0000256" key="1">
    <source>
        <dbReference type="SAM" id="MobiDB-lite"/>
    </source>
</evidence>
<name>A0A917MBK8_9FLAO</name>
<protein>
    <submittedName>
        <fullName evidence="2">Uncharacterized protein</fullName>
    </submittedName>
</protein>
<keyword evidence="3" id="KW-1185">Reference proteome</keyword>
<comment type="caution">
    <text evidence="2">The sequence shown here is derived from an EMBL/GenBank/DDBJ whole genome shotgun (WGS) entry which is preliminary data.</text>
</comment>
<feature type="region of interest" description="Disordered" evidence="1">
    <location>
        <begin position="1"/>
        <end position="22"/>
    </location>
</feature>
<dbReference type="Proteomes" id="UP000633278">
    <property type="component" value="Unassembled WGS sequence"/>
</dbReference>